<keyword evidence="2" id="KW-0175">Coiled coil</keyword>
<dbReference type="Pfam" id="PF16026">
    <property type="entry name" value="MIEAP"/>
    <property type="match status" value="1"/>
</dbReference>
<sequence length="952" mass="109268">MDSIHPEQCDLCFTLRYDTYCKCKCSRHLCNACNHGHECKDEAGLIADAAKQKDSYKVNSRKNPCVIKYVCDEHNCEYNRFCGTCGDVICQDCCSNKHADHDIESIPTAWTKCAAIVRSLLTNLNHDIETAVKLVTDLHDIISETENKKQIQDVKDLIKKLETTLIDVVQEKQREEKKIVTEYISDLENCIKAWDKNRDKLGPVANEMNSVPFLLGFSDYVHDHENMNFPEAIETNFLPHDKILHYEEFVEKDVASLLEFLSSVTGVYAVSGVASREPSPGTVSASVNVSTSGTTRIHKLFTKHPQREEPRTSKKYVRRLQDEIEEKEREIQRLQYNLTEMLETMDVLHDYSKQTLASSSIVAEQKIFAKTDKFHQTIGDIANVIKSLKQENMIYLIFNSIINAIVEQKSLMFQFEQTMEEKESIRQRFIEMAGRTLSSIGSARSRDVEYDEQVMPKQIIEMFGKLYEEEWRQTLDKLSITGRWQAHIVIKHLFLVNQNCYKTCQRISDNQTKDLMSALFVGAEDSKRHTAEMKQVREFRKSTSTMCAVNLQKMIVDKPEFQANLLKWDQKDYDLLSEILNTPYFNRCVYLSWLMVVQNPPMYIDEGPVRRSYINRDVYQEFTKKGSIIDYCVWPALYVEKGGPLGTKGIVQVLLICCFVSILILDVDCLCNETLSCVTQNGKHGFCMGGQCLTEVQSKSRTDLEFRIIAKYPEINIKDIKNKFLYIRGSGLGLNWTAGKKMTKTATDTWEILFTFTSSDDGFRCQDCSNDITITKKLEYRILIADKTNMIGGNFVVDLPVSMSSSYFHEKPLFKVYPWFYSKAGHASNVTIHSPEIGKERKIYLYFPPSFNENTYKKYPNLVVFDLYPGGDSKILTPIVDKLLAETGTTKEFIIIGYGDYQPNHERFVLLTPVPGTYLTCANGTFLNLCDDCLPKIIQLMKNILGKIFILE</sequence>
<dbReference type="GO" id="GO:0008270">
    <property type="term" value="F:zinc ion binding"/>
    <property type="evidence" value="ECO:0007669"/>
    <property type="project" value="UniProtKB-KW"/>
</dbReference>
<dbReference type="InterPro" id="IPR031981">
    <property type="entry name" value="MIEAP_C"/>
</dbReference>
<dbReference type="Gene3D" id="3.40.50.1820">
    <property type="entry name" value="alpha/beta hydrolase"/>
    <property type="match status" value="1"/>
</dbReference>
<dbReference type="AlphaFoldDB" id="A0A8S3SFH4"/>
<dbReference type="Proteomes" id="UP000683360">
    <property type="component" value="Unassembled WGS sequence"/>
</dbReference>
<gene>
    <name evidence="4" type="ORF">MEDL_32894</name>
</gene>
<reference evidence="4" key="1">
    <citation type="submission" date="2021-03" db="EMBL/GenBank/DDBJ databases">
        <authorList>
            <person name="Bekaert M."/>
        </authorList>
    </citation>
    <scope>NUCLEOTIDE SEQUENCE</scope>
</reference>
<organism evidence="4 5">
    <name type="scientific">Mytilus edulis</name>
    <name type="common">Blue mussel</name>
    <dbReference type="NCBI Taxonomy" id="6550"/>
    <lineage>
        <taxon>Eukaryota</taxon>
        <taxon>Metazoa</taxon>
        <taxon>Spiralia</taxon>
        <taxon>Lophotrochozoa</taxon>
        <taxon>Mollusca</taxon>
        <taxon>Bivalvia</taxon>
        <taxon>Autobranchia</taxon>
        <taxon>Pteriomorphia</taxon>
        <taxon>Mytilida</taxon>
        <taxon>Mytiloidea</taxon>
        <taxon>Mytilidae</taxon>
        <taxon>Mytilinae</taxon>
        <taxon>Mytilus</taxon>
    </lineage>
</organism>
<dbReference type="SUPFAM" id="SSF57845">
    <property type="entry name" value="B-box zinc-binding domain"/>
    <property type="match status" value="1"/>
</dbReference>
<dbReference type="InterPro" id="IPR029058">
    <property type="entry name" value="AB_hydrolase_fold"/>
</dbReference>
<dbReference type="SUPFAM" id="SSF53474">
    <property type="entry name" value="alpha/beta-Hydrolases"/>
    <property type="match status" value="1"/>
</dbReference>
<feature type="coiled-coil region" evidence="2">
    <location>
        <begin position="151"/>
        <end position="178"/>
    </location>
</feature>
<dbReference type="InterPro" id="IPR000315">
    <property type="entry name" value="Znf_B-box"/>
</dbReference>
<dbReference type="OrthoDB" id="6083036at2759"/>
<accession>A0A8S3SFH4</accession>
<comment type="caution">
    <text evidence="4">The sequence shown here is derived from an EMBL/GenBank/DDBJ whole genome shotgun (WGS) entry which is preliminary data.</text>
</comment>
<feature type="coiled-coil region" evidence="2">
    <location>
        <begin position="317"/>
        <end position="344"/>
    </location>
</feature>
<evidence type="ECO:0000259" key="3">
    <source>
        <dbReference type="PROSITE" id="PS50119"/>
    </source>
</evidence>
<keyword evidence="1" id="KW-0863">Zinc-finger</keyword>
<proteinExistence type="predicted"/>
<evidence type="ECO:0000313" key="4">
    <source>
        <dbReference type="EMBL" id="CAG2219356.1"/>
    </source>
</evidence>
<evidence type="ECO:0000256" key="2">
    <source>
        <dbReference type="SAM" id="Coils"/>
    </source>
</evidence>
<dbReference type="PROSITE" id="PS50119">
    <property type="entry name" value="ZF_BBOX"/>
    <property type="match status" value="1"/>
</dbReference>
<keyword evidence="1" id="KW-0479">Metal-binding</keyword>
<evidence type="ECO:0000256" key="1">
    <source>
        <dbReference type="PROSITE-ProRule" id="PRU00024"/>
    </source>
</evidence>
<keyword evidence="5" id="KW-1185">Reference proteome</keyword>
<evidence type="ECO:0000313" key="5">
    <source>
        <dbReference type="Proteomes" id="UP000683360"/>
    </source>
</evidence>
<keyword evidence="1" id="KW-0862">Zinc</keyword>
<protein>
    <recommendedName>
        <fullName evidence="3">B box-type domain-containing protein</fullName>
    </recommendedName>
</protein>
<feature type="domain" description="B box-type" evidence="3">
    <location>
        <begin position="70"/>
        <end position="106"/>
    </location>
</feature>
<dbReference type="EMBL" id="CAJPWZ010001628">
    <property type="protein sequence ID" value="CAG2219356.1"/>
    <property type="molecule type" value="Genomic_DNA"/>
</dbReference>
<name>A0A8S3SFH4_MYTED</name>